<keyword evidence="2 4" id="KW-0658">Purine biosynthesis</keyword>
<feature type="binding site" evidence="4">
    <location>
        <position position="104"/>
    </location>
    <ligand>
        <name>ATP</name>
        <dbReference type="ChEBI" id="CHEBI:30616"/>
    </ligand>
</feature>
<dbReference type="InterPro" id="IPR040686">
    <property type="entry name" value="PurK_C"/>
</dbReference>
<comment type="similarity">
    <text evidence="4 5">Belongs to the PurK/PurT family.</text>
</comment>
<dbReference type="InterPro" id="IPR013815">
    <property type="entry name" value="ATP_grasp_subdomain_1"/>
</dbReference>
<sequence>MTLKPGSTIGILGGGQLGRMLAIEGARLGYRCVGFAPEGDNVAAPVCDDFFTNDWSDRPALAAFAAQCDAITLEFENVPLAVMDALPSDRLFPPRKALEVAQDRLAEKRFVADLGGRPAPHAAVDSRADLVAAMEQIGTPGILKTRGEGYDGKGQWRLRDMRDADGVGAISQPAIYEGFVTFEAEFSVILVRGQDGAIRFWDSSRNIHEDGILNASVLPAGEMVERQVEEARALSRQVADALRYVGVLTLEFFATKDGPVFNEMAPRVHNSGHWTIEGAATSQFANHMRAVAGLPLGVTDTIAPQLRMENLIGAEANTAHELLGEPDVHLHLYGKAKARDGRKMGHVTRITRA</sequence>
<evidence type="ECO:0000256" key="2">
    <source>
        <dbReference type="ARBA" id="ARBA00022755"/>
    </source>
</evidence>
<dbReference type="HAMAP" id="MF_01928">
    <property type="entry name" value="PurK"/>
    <property type="match status" value="1"/>
</dbReference>
<dbReference type="Pfam" id="PF17769">
    <property type="entry name" value="PurK_C"/>
    <property type="match status" value="1"/>
</dbReference>
<dbReference type="Pfam" id="PF22660">
    <property type="entry name" value="RS_preATP-grasp-like"/>
    <property type="match status" value="1"/>
</dbReference>
<dbReference type="GO" id="GO:0006189">
    <property type="term" value="P:'de novo' IMP biosynthetic process"/>
    <property type="evidence" value="ECO:0007669"/>
    <property type="project" value="UniProtKB-UniRule"/>
</dbReference>
<dbReference type="PROSITE" id="PS50975">
    <property type="entry name" value="ATP_GRASP"/>
    <property type="match status" value="1"/>
</dbReference>
<organism evidence="7 8">
    <name type="scientific">Qipengyuania pelagi</name>
    <dbReference type="NCBI Taxonomy" id="994320"/>
    <lineage>
        <taxon>Bacteria</taxon>
        <taxon>Pseudomonadati</taxon>
        <taxon>Pseudomonadota</taxon>
        <taxon>Alphaproteobacteria</taxon>
        <taxon>Sphingomonadales</taxon>
        <taxon>Erythrobacteraceae</taxon>
        <taxon>Qipengyuania</taxon>
    </lineage>
</organism>
<comment type="function">
    <text evidence="4">Catalyzes the ATP-dependent conversion of 5-aminoimidazole ribonucleotide (AIR) and HCO(3)(-) to N5-carboxyaminoimidazole ribonucleotide (N5-CAIR).</text>
</comment>
<dbReference type="Gene3D" id="3.40.50.20">
    <property type="match status" value="1"/>
</dbReference>
<feature type="binding site" evidence="4">
    <location>
        <position position="185"/>
    </location>
    <ligand>
        <name>ATP</name>
        <dbReference type="ChEBI" id="CHEBI:30616"/>
    </ligand>
</feature>
<comment type="pathway">
    <text evidence="4 5">Purine metabolism; IMP biosynthesis via de novo pathway; 5-amino-1-(5-phospho-D-ribosyl)imidazole-4-carboxylate from 5-amino-1-(5-phospho-D-ribosyl)imidazole (N5-CAIR route): step 1/2.</text>
</comment>
<accession>A0A844YB96</accession>
<feature type="binding site" evidence="4">
    <location>
        <position position="144"/>
    </location>
    <ligand>
        <name>ATP</name>
        <dbReference type="ChEBI" id="CHEBI:30616"/>
    </ligand>
</feature>
<feature type="domain" description="ATP-grasp" evidence="6">
    <location>
        <begin position="108"/>
        <end position="292"/>
    </location>
</feature>
<dbReference type="GO" id="GO:0004638">
    <property type="term" value="F:phosphoribosylaminoimidazole carboxylase activity"/>
    <property type="evidence" value="ECO:0007669"/>
    <property type="project" value="InterPro"/>
</dbReference>
<dbReference type="SUPFAM" id="SSF56059">
    <property type="entry name" value="Glutathione synthetase ATP-binding domain-like"/>
    <property type="match status" value="1"/>
</dbReference>
<evidence type="ECO:0000256" key="4">
    <source>
        <dbReference type="HAMAP-Rule" id="MF_01928"/>
    </source>
</evidence>
<comment type="caution">
    <text evidence="7">The sequence shown here is derived from an EMBL/GenBank/DDBJ whole genome shotgun (WGS) entry which is preliminary data.</text>
</comment>
<dbReference type="Gene3D" id="3.30.470.20">
    <property type="entry name" value="ATP-grasp fold, B domain"/>
    <property type="match status" value="1"/>
</dbReference>
<dbReference type="AlphaFoldDB" id="A0A844YB96"/>
<evidence type="ECO:0000256" key="3">
    <source>
        <dbReference type="ARBA" id="ARBA00022840"/>
    </source>
</evidence>
<dbReference type="PANTHER" id="PTHR11609:SF5">
    <property type="entry name" value="PHOSPHORIBOSYLAMINOIMIDAZOLE CARBOXYLASE"/>
    <property type="match status" value="1"/>
</dbReference>
<comment type="catalytic activity">
    <reaction evidence="4 5">
        <text>5-amino-1-(5-phospho-beta-D-ribosyl)imidazole + hydrogencarbonate + ATP = 5-carboxyamino-1-(5-phospho-D-ribosyl)imidazole + ADP + phosphate + 2 H(+)</text>
        <dbReference type="Rhea" id="RHEA:19317"/>
        <dbReference type="ChEBI" id="CHEBI:15378"/>
        <dbReference type="ChEBI" id="CHEBI:17544"/>
        <dbReference type="ChEBI" id="CHEBI:30616"/>
        <dbReference type="ChEBI" id="CHEBI:43474"/>
        <dbReference type="ChEBI" id="CHEBI:58730"/>
        <dbReference type="ChEBI" id="CHEBI:137981"/>
        <dbReference type="ChEBI" id="CHEBI:456216"/>
        <dbReference type="EC" id="6.3.4.18"/>
    </reaction>
</comment>
<dbReference type="EMBL" id="WTYD01000002">
    <property type="protein sequence ID" value="MXO54687.1"/>
    <property type="molecule type" value="Genomic_DNA"/>
</dbReference>
<dbReference type="Proteomes" id="UP000430272">
    <property type="component" value="Unassembled WGS sequence"/>
</dbReference>
<dbReference type="InterPro" id="IPR011761">
    <property type="entry name" value="ATP-grasp"/>
</dbReference>
<comment type="function">
    <text evidence="5">Catalyzes the ATP-dependent conversion of 5-aminoimidazole ribonucleotide (AIR) and HCO(3)- to N5-carboxyaminoimidazole ribonucleotide (N5-CAIR).</text>
</comment>
<dbReference type="GO" id="GO:0046872">
    <property type="term" value="F:metal ion binding"/>
    <property type="evidence" value="ECO:0007669"/>
    <property type="project" value="InterPro"/>
</dbReference>
<dbReference type="InterPro" id="IPR003135">
    <property type="entry name" value="ATP-grasp_carboxylate-amine"/>
</dbReference>
<dbReference type="SUPFAM" id="SSF52440">
    <property type="entry name" value="PreATP-grasp domain"/>
    <property type="match status" value="1"/>
</dbReference>
<dbReference type="UniPathway" id="UPA00074">
    <property type="reaction ID" value="UER00942"/>
</dbReference>
<dbReference type="InterPro" id="IPR011054">
    <property type="entry name" value="Rudment_hybrid_motif"/>
</dbReference>
<evidence type="ECO:0000256" key="1">
    <source>
        <dbReference type="ARBA" id="ARBA00022741"/>
    </source>
</evidence>
<dbReference type="OrthoDB" id="9804625at2"/>
<feature type="binding site" evidence="4">
    <location>
        <begin position="262"/>
        <end position="263"/>
    </location>
    <ligand>
        <name>ATP</name>
        <dbReference type="ChEBI" id="CHEBI:30616"/>
    </ligand>
</feature>
<dbReference type="Pfam" id="PF02222">
    <property type="entry name" value="ATP-grasp"/>
    <property type="match status" value="1"/>
</dbReference>
<reference evidence="7 8" key="1">
    <citation type="submission" date="2019-12" db="EMBL/GenBank/DDBJ databases">
        <title>Genomic-based taxomic classification of the family Erythrobacteraceae.</title>
        <authorList>
            <person name="Xu L."/>
        </authorList>
    </citation>
    <scope>NUCLEOTIDE SEQUENCE [LARGE SCALE GENOMIC DNA]</scope>
    <source>
        <strain evidence="7 8">JCM 17468</strain>
    </source>
</reference>
<dbReference type="SUPFAM" id="SSF51246">
    <property type="entry name" value="Rudiment single hybrid motif"/>
    <property type="match status" value="1"/>
</dbReference>
<protein>
    <recommendedName>
        <fullName evidence="4 5">N5-carboxyaminoimidazole ribonucleotide synthase</fullName>
        <shortName evidence="4 5">N5-CAIR synthase</shortName>
        <ecNumber evidence="4 5">6.3.4.18</ecNumber>
    </recommendedName>
    <alternativeName>
        <fullName evidence="4 5">5-(carboxyamino)imidazole ribonucleotide synthetase</fullName>
    </alternativeName>
</protein>
<feature type="binding site" evidence="4">
    <location>
        <begin position="177"/>
        <end position="180"/>
    </location>
    <ligand>
        <name>ATP</name>
        <dbReference type="ChEBI" id="CHEBI:30616"/>
    </ligand>
</feature>
<keyword evidence="3 4" id="KW-0067">ATP-binding</keyword>
<dbReference type="RefSeq" id="WP_160661583.1">
    <property type="nucleotide sequence ID" value="NZ_BAABDV010000001.1"/>
</dbReference>
<feature type="binding site" evidence="4">
    <location>
        <begin position="149"/>
        <end position="155"/>
    </location>
    <ligand>
        <name>ATP</name>
        <dbReference type="ChEBI" id="CHEBI:30616"/>
    </ligand>
</feature>
<dbReference type="PANTHER" id="PTHR11609">
    <property type="entry name" value="PURINE BIOSYNTHESIS PROTEIN 6/7, PUR6/7"/>
    <property type="match status" value="1"/>
</dbReference>
<evidence type="ECO:0000313" key="8">
    <source>
        <dbReference type="Proteomes" id="UP000430272"/>
    </source>
</evidence>
<gene>
    <name evidence="4 5" type="primary">purK</name>
    <name evidence="7" type="ORF">GRI47_11825</name>
</gene>
<dbReference type="NCBIfam" id="NF004679">
    <property type="entry name" value="PRK06019.1-5"/>
    <property type="match status" value="1"/>
</dbReference>
<dbReference type="GO" id="GO:0034028">
    <property type="term" value="F:5-(carboxyamino)imidazole ribonucleotide synthase activity"/>
    <property type="evidence" value="ECO:0007669"/>
    <property type="project" value="UniProtKB-UniRule"/>
</dbReference>
<dbReference type="NCBIfam" id="NF004676">
    <property type="entry name" value="PRK06019.1-2"/>
    <property type="match status" value="1"/>
</dbReference>
<dbReference type="Gene3D" id="3.30.1490.20">
    <property type="entry name" value="ATP-grasp fold, A domain"/>
    <property type="match status" value="1"/>
</dbReference>
<keyword evidence="4 5" id="KW-0436">Ligase</keyword>
<evidence type="ECO:0000256" key="5">
    <source>
        <dbReference type="RuleBase" id="RU361200"/>
    </source>
</evidence>
<dbReference type="GO" id="GO:0005524">
    <property type="term" value="F:ATP binding"/>
    <property type="evidence" value="ECO:0007669"/>
    <property type="project" value="UniProtKB-UniRule"/>
</dbReference>
<feature type="binding site" evidence="4">
    <location>
        <position position="208"/>
    </location>
    <ligand>
        <name>ATP</name>
        <dbReference type="ChEBI" id="CHEBI:30616"/>
    </ligand>
</feature>
<evidence type="ECO:0000313" key="7">
    <source>
        <dbReference type="EMBL" id="MXO54687.1"/>
    </source>
</evidence>
<evidence type="ECO:0000259" key="6">
    <source>
        <dbReference type="PROSITE" id="PS50975"/>
    </source>
</evidence>
<dbReference type="InterPro" id="IPR005875">
    <property type="entry name" value="PurK"/>
</dbReference>
<proteinExistence type="inferred from homology"/>
<comment type="subunit">
    <text evidence="4 5">Homodimer.</text>
</comment>
<name>A0A844YB96_9SPHN</name>
<dbReference type="InterPro" id="IPR054350">
    <property type="entry name" value="PurT/PurK_preATP-grasp"/>
</dbReference>
<dbReference type="GO" id="GO:0005829">
    <property type="term" value="C:cytosol"/>
    <property type="evidence" value="ECO:0007669"/>
    <property type="project" value="TreeGrafter"/>
</dbReference>
<keyword evidence="8" id="KW-1185">Reference proteome</keyword>
<dbReference type="NCBIfam" id="TIGR01161">
    <property type="entry name" value="purK"/>
    <property type="match status" value="1"/>
</dbReference>
<dbReference type="InterPro" id="IPR016185">
    <property type="entry name" value="PreATP-grasp_dom_sf"/>
</dbReference>
<dbReference type="EC" id="6.3.4.18" evidence="4 5"/>
<keyword evidence="1 4" id="KW-0547">Nucleotide-binding</keyword>